<organism evidence="2 3">
    <name type="scientific">Rosistilla carotiformis</name>
    <dbReference type="NCBI Taxonomy" id="2528017"/>
    <lineage>
        <taxon>Bacteria</taxon>
        <taxon>Pseudomonadati</taxon>
        <taxon>Planctomycetota</taxon>
        <taxon>Planctomycetia</taxon>
        <taxon>Pirellulales</taxon>
        <taxon>Pirellulaceae</taxon>
        <taxon>Rosistilla</taxon>
    </lineage>
</organism>
<protein>
    <submittedName>
        <fullName evidence="2">Shikimate 5-dehydrogenase</fullName>
    </submittedName>
</protein>
<dbReference type="SUPFAM" id="SSF53223">
    <property type="entry name" value="Aminoacid dehydrogenase-like, N-terminal domain"/>
    <property type="match status" value="1"/>
</dbReference>
<dbReference type="GO" id="GO:0004764">
    <property type="term" value="F:shikimate 3-dehydrogenase (NADP+) activity"/>
    <property type="evidence" value="ECO:0007669"/>
    <property type="project" value="InterPro"/>
</dbReference>
<dbReference type="Gene3D" id="3.40.50.10860">
    <property type="entry name" value="Leucine Dehydrogenase, chain A, domain 1"/>
    <property type="match status" value="1"/>
</dbReference>
<feature type="domain" description="Shikimate dehydrogenase substrate binding N-terminal" evidence="1">
    <location>
        <begin position="13"/>
        <end position="83"/>
    </location>
</feature>
<dbReference type="Proteomes" id="UP000315082">
    <property type="component" value="Chromosome"/>
</dbReference>
<gene>
    <name evidence="2" type="ORF">Poly24_15110</name>
</gene>
<keyword evidence="3" id="KW-1185">Reference proteome</keyword>
<dbReference type="KEGG" id="rcf:Poly24_15110"/>
<proteinExistence type="predicted"/>
<evidence type="ECO:0000313" key="2">
    <source>
        <dbReference type="EMBL" id="QDV67807.1"/>
    </source>
</evidence>
<reference evidence="2 3" key="1">
    <citation type="submission" date="2019-02" db="EMBL/GenBank/DDBJ databases">
        <title>Deep-cultivation of Planctomycetes and their phenomic and genomic characterization uncovers novel biology.</title>
        <authorList>
            <person name="Wiegand S."/>
            <person name="Jogler M."/>
            <person name="Boedeker C."/>
            <person name="Pinto D."/>
            <person name="Vollmers J."/>
            <person name="Rivas-Marin E."/>
            <person name="Kohn T."/>
            <person name="Peeters S.H."/>
            <person name="Heuer A."/>
            <person name="Rast P."/>
            <person name="Oberbeckmann S."/>
            <person name="Bunk B."/>
            <person name="Jeske O."/>
            <person name="Meyerdierks A."/>
            <person name="Storesund J.E."/>
            <person name="Kallscheuer N."/>
            <person name="Luecker S."/>
            <person name="Lage O.M."/>
            <person name="Pohl T."/>
            <person name="Merkel B.J."/>
            <person name="Hornburger P."/>
            <person name="Mueller R.-W."/>
            <person name="Bruemmer F."/>
            <person name="Labrenz M."/>
            <person name="Spormann A.M."/>
            <person name="Op den Camp H."/>
            <person name="Overmann J."/>
            <person name="Amann R."/>
            <person name="Jetten M.S.M."/>
            <person name="Mascher T."/>
            <person name="Medema M.H."/>
            <person name="Devos D.P."/>
            <person name="Kaster A.-K."/>
            <person name="Ovreas L."/>
            <person name="Rohde M."/>
            <person name="Galperin M.Y."/>
            <person name="Jogler C."/>
        </authorList>
    </citation>
    <scope>NUCLEOTIDE SEQUENCE [LARGE SCALE GENOMIC DNA]</scope>
    <source>
        <strain evidence="2 3">Poly24</strain>
    </source>
</reference>
<evidence type="ECO:0000259" key="1">
    <source>
        <dbReference type="Pfam" id="PF08501"/>
    </source>
</evidence>
<accession>A0A518JQI7</accession>
<evidence type="ECO:0000313" key="3">
    <source>
        <dbReference type="Proteomes" id="UP000315082"/>
    </source>
</evidence>
<dbReference type="InterPro" id="IPR013708">
    <property type="entry name" value="Shikimate_DH-bd_N"/>
</dbReference>
<dbReference type="EMBL" id="CP036348">
    <property type="protein sequence ID" value="QDV67807.1"/>
    <property type="molecule type" value="Genomic_DNA"/>
</dbReference>
<dbReference type="RefSeq" id="WP_145092589.1">
    <property type="nucleotide sequence ID" value="NZ_CP036348.1"/>
</dbReference>
<name>A0A518JQI7_9BACT</name>
<dbReference type="AlphaFoldDB" id="A0A518JQI7"/>
<dbReference type="OrthoDB" id="9792692at2"/>
<dbReference type="InterPro" id="IPR046346">
    <property type="entry name" value="Aminoacid_DH-like_N_sf"/>
</dbReference>
<dbReference type="Gene3D" id="3.40.50.720">
    <property type="entry name" value="NAD(P)-binding Rossmann-like Domain"/>
    <property type="match status" value="1"/>
</dbReference>
<dbReference type="Pfam" id="PF08501">
    <property type="entry name" value="Shikimate_dh_N"/>
    <property type="match status" value="1"/>
</dbReference>
<sequence>MVLHPAIQPTLCVIGYPVAGNAMQFAFERSLQEAGLDWKFVSFNVQPDSFDEAVRGVKALGLAGVAIASPFETQASGHAEQFTTGSAADLWIDFLQPLRGTWVGSNQLGRAVYQLTCEAVPDLNQVWILGTGPQARGIAAYFTAHSQPCTLVSSAVLQPTVAAGAPASDAEESVAEAESEPLVTSAVLIRADSDDGTPCPIEQLEIEACHNVGCCVELSLDPATRLPSVGQAASVSAVDVLVQRFANGFQDWTGLPSHPSTLREAVEEYFEL</sequence>